<evidence type="ECO:0000313" key="1">
    <source>
        <dbReference type="EMBL" id="KAH6930258.1"/>
    </source>
</evidence>
<dbReference type="Proteomes" id="UP000821845">
    <property type="component" value="Chromosome 5"/>
</dbReference>
<proteinExistence type="predicted"/>
<keyword evidence="2" id="KW-1185">Reference proteome</keyword>
<name>A0ACB7S9B6_HYAAI</name>
<accession>A0ACB7S9B6</accession>
<reference evidence="1" key="1">
    <citation type="submission" date="2020-05" db="EMBL/GenBank/DDBJ databases">
        <title>Large-scale comparative analyses of tick genomes elucidate their genetic diversity and vector capacities.</title>
        <authorList>
            <person name="Jia N."/>
            <person name="Wang J."/>
            <person name="Shi W."/>
            <person name="Du L."/>
            <person name="Sun Y."/>
            <person name="Zhan W."/>
            <person name="Jiang J."/>
            <person name="Wang Q."/>
            <person name="Zhang B."/>
            <person name="Ji P."/>
            <person name="Sakyi L.B."/>
            <person name="Cui X."/>
            <person name="Yuan T."/>
            <person name="Jiang B."/>
            <person name="Yang W."/>
            <person name="Lam T.T.-Y."/>
            <person name="Chang Q."/>
            <person name="Ding S."/>
            <person name="Wang X."/>
            <person name="Zhu J."/>
            <person name="Ruan X."/>
            <person name="Zhao L."/>
            <person name="Wei J."/>
            <person name="Que T."/>
            <person name="Du C."/>
            <person name="Cheng J."/>
            <person name="Dai P."/>
            <person name="Han X."/>
            <person name="Huang E."/>
            <person name="Gao Y."/>
            <person name="Liu J."/>
            <person name="Shao H."/>
            <person name="Ye R."/>
            <person name="Li L."/>
            <person name="Wei W."/>
            <person name="Wang X."/>
            <person name="Wang C."/>
            <person name="Yang T."/>
            <person name="Huo Q."/>
            <person name="Li W."/>
            <person name="Guo W."/>
            <person name="Chen H."/>
            <person name="Zhou L."/>
            <person name="Ni X."/>
            <person name="Tian J."/>
            <person name="Zhou Y."/>
            <person name="Sheng Y."/>
            <person name="Liu T."/>
            <person name="Pan Y."/>
            <person name="Xia L."/>
            <person name="Li J."/>
            <person name="Zhao F."/>
            <person name="Cao W."/>
        </authorList>
    </citation>
    <scope>NUCLEOTIDE SEQUENCE</scope>
    <source>
        <strain evidence="1">Hyas-2018</strain>
    </source>
</reference>
<gene>
    <name evidence="1" type="ORF">HPB50_012270</name>
</gene>
<comment type="caution">
    <text evidence="1">The sequence shown here is derived from an EMBL/GenBank/DDBJ whole genome shotgun (WGS) entry which is preliminary data.</text>
</comment>
<evidence type="ECO:0000313" key="2">
    <source>
        <dbReference type="Proteomes" id="UP000821845"/>
    </source>
</evidence>
<organism evidence="1 2">
    <name type="scientific">Hyalomma asiaticum</name>
    <name type="common">Tick</name>
    <dbReference type="NCBI Taxonomy" id="266040"/>
    <lineage>
        <taxon>Eukaryota</taxon>
        <taxon>Metazoa</taxon>
        <taxon>Ecdysozoa</taxon>
        <taxon>Arthropoda</taxon>
        <taxon>Chelicerata</taxon>
        <taxon>Arachnida</taxon>
        <taxon>Acari</taxon>
        <taxon>Parasitiformes</taxon>
        <taxon>Ixodida</taxon>
        <taxon>Ixodoidea</taxon>
        <taxon>Ixodidae</taxon>
        <taxon>Hyalomminae</taxon>
        <taxon>Hyalomma</taxon>
    </lineage>
</organism>
<protein>
    <submittedName>
        <fullName evidence="1">Uncharacterized protein</fullName>
    </submittedName>
</protein>
<dbReference type="EMBL" id="CM023485">
    <property type="protein sequence ID" value="KAH6930258.1"/>
    <property type="molecule type" value="Genomic_DNA"/>
</dbReference>
<sequence length="141" mass="16035">MHPETSLLFRLSRAKVTRVSAQEVMRPLQPQALSSACATRRQAPRAARARRRRRLHRQRRTPRGPEGGKTWGGRPKWVVVDGMAVCVCARARNREIRIWSGPQRRRLRSARALPALHTTPHGTPKRREAARRSISVDGLCP</sequence>